<dbReference type="PROSITE" id="PS00166">
    <property type="entry name" value="ENOYL_COA_HYDRATASE"/>
    <property type="match status" value="1"/>
</dbReference>
<comment type="similarity">
    <text evidence="1">Belongs to the enoyl-CoA hydratase/isomerase family.</text>
</comment>
<keyword evidence="2" id="KW-0443">Lipid metabolism</keyword>
<dbReference type="PANTHER" id="PTHR11941:SF169">
    <property type="entry name" value="(7AS)-7A-METHYL-1,5-DIOXO-2,3,5,6,7,7A-HEXAHYDRO-1H-INDENE-CARBOXYL-COA HYDROLASE"/>
    <property type="match status" value="1"/>
</dbReference>
<dbReference type="EMBL" id="CAEZWM010000135">
    <property type="protein sequence ID" value="CAB4662553.1"/>
    <property type="molecule type" value="Genomic_DNA"/>
</dbReference>
<evidence type="ECO:0000256" key="3">
    <source>
        <dbReference type="ARBA" id="ARBA00023239"/>
    </source>
</evidence>
<organism evidence="4">
    <name type="scientific">freshwater metagenome</name>
    <dbReference type="NCBI Taxonomy" id="449393"/>
    <lineage>
        <taxon>unclassified sequences</taxon>
        <taxon>metagenomes</taxon>
        <taxon>ecological metagenomes</taxon>
    </lineage>
</organism>
<dbReference type="GO" id="GO:0006635">
    <property type="term" value="P:fatty acid beta-oxidation"/>
    <property type="evidence" value="ECO:0007669"/>
    <property type="project" value="TreeGrafter"/>
</dbReference>
<protein>
    <submittedName>
        <fullName evidence="4">Unannotated protein</fullName>
    </submittedName>
</protein>
<dbReference type="InterPro" id="IPR029045">
    <property type="entry name" value="ClpP/crotonase-like_dom_sf"/>
</dbReference>
<dbReference type="InterPro" id="IPR001753">
    <property type="entry name" value="Enoyl-CoA_hydra/iso"/>
</dbReference>
<sequence length="260" mass="26858">MSQDALVLTEIHDNGVAVIRLNRPPMNPLSQALLLELAEAAEQLAANTSVRAVLVLGSDRALAAGADITEFGGPEEGAVIGAAFRRAFDAIAAIPCPVVAGVRGFALGGGMELALACDLRVCAPNARFGQPEILLGIIPGAGGTQRLPRLIGPARAKDLIWTARHVKAQEALEIGLADRIFDGDDFEAEALKFVGQLASGATVAISLAKKAVDSGLDVTLAEGLDIEAAAFTDLFSTEDAQHGVASFLENGPGKAKFVGR</sequence>
<dbReference type="FunFam" id="3.90.226.10:FF:000009">
    <property type="entry name" value="Carnitinyl-CoA dehydratase"/>
    <property type="match status" value="1"/>
</dbReference>
<evidence type="ECO:0000313" key="4">
    <source>
        <dbReference type="EMBL" id="CAB4662553.1"/>
    </source>
</evidence>
<dbReference type="Gene3D" id="3.90.226.10">
    <property type="entry name" value="2-enoyl-CoA Hydratase, Chain A, domain 1"/>
    <property type="match status" value="1"/>
</dbReference>
<dbReference type="PANTHER" id="PTHR11941">
    <property type="entry name" value="ENOYL-COA HYDRATASE-RELATED"/>
    <property type="match status" value="1"/>
</dbReference>
<reference evidence="4" key="1">
    <citation type="submission" date="2020-05" db="EMBL/GenBank/DDBJ databases">
        <authorList>
            <person name="Chiriac C."/>
            <person name="Salcher M."/>
            <person name="Ghai R."/>
            <person name="Kavagutti S V."/>
        </authorList>
    </citation>
    <scope>NUCLEOTIDE SEQUENCE</scope>
</reference>
<proteinExistence type="inferred from homology"/>
<dbReference type="InterPro" id="IPR014748">
    <property type="entry name" value="Enoyl-CoA_hydra_C"/>
</dbReference>
<keyword evidence="3" id="KW-0456">Lyase</keyword>
<gene>
    <name evidence="4" type="ORF">UFOPK2242_01057</name>
</gene>
<dbReference type="Gene3D" id="1.10.12.10">
    <property type="entry name" value="Lyase 2-enoyl-coa Hydratase, Chain A, domain 2"/>
    <property type="match status" value="1"/>
</dbReference>
<dbReference type="SUPFAM" id="SSF52096">
    <property type="entry name" value="ClpP/crotonase"/>
    <property type="match status" value="1"/>
</dbReference>
<evidence type="ECO:0000256" key="1">
    <source>
        <dbReference type="ARBA" id="ARBA00005254"/>
    </source>
</evidence>
<dbReference type="GO" id="GO:0016836">
    <property type="term" value="F:hydro-lyase activity"/>
    <property type="evidence" value="ECO:0007669"/>
    <property type="project" value="UniProtKB-ARBA"/>
</dbReference>
<dbReference type="Pfam" id="PF00378">
    <property type="entry name" value="ECH_1"/>
    <property type="match status" value="1"/>
</dbReference>
<name>A0A6J6LPR7_9ZZZZ</name>
<dbReference type="InterPro" id="IPR018376">
    <property type="entry name" value="Enoyl-CoA_hyd/isom_CS"/>
</dbReference>
<evidence type="ECO:0000256" key="2">
    <source>
        <dbReference type="ARBA" id="ARBA00023098"/>
    </source>
</evidence>
<dbReference type="AlphaFoldDB" id="A0A6J6LPR7"/>
<dbReference type="CDD" id="cd06558">
    <property type="entry name" value="crotonase-like"/>
    <property type="match status" value="1"/>
</dbReference>
<dbReference type="FunFam" id="1.10.12.10:FF:000001">
    <property type="entry name" value="Probable enoyl-CoA hydratase, mitochondrial"/>
    <property type="match status" value="1"/>
</dbReference>
<accession>A0A6J6LPR7</accession>